<evidence type="ECO:0000256" key="1">
    <source>
        <dbReference type="SAM" id="SignalP"/>
    </source>
</evidence>
<evidence type="ECO:0000313" key="2">
    <source>
        <dbReference type="EMBL" id="SCB78618.1"/>
    </source>
</evidence>
<organism evidence="2 3">
    <name type="scientific">[Bacillus] enclensis</name>
    <dbReference type="NCBI Taxonomy" id="1402860"/>
    <lineage>
        <taxon>Bacteria</taxon>
        <taxon>Bacillati</taxon>
        <taxon>Bacillota</taxon>
        <taxon>Bacilli</taxon>
        <taxon>Bacillales</taxon>
        <taxon>Bacillaceae</taxon>
        <taxon>Rossellomorea</taxon>
    </lineage>
</organism>
<sequence>MQSKLVVIILLCSVLVSINAAQVICASPDYFYPDNCDKELNASSASDYYSSHPALEYKELDHADITIREKTLYRDTFNIVDQELKGHKHLLWEYKKNKLENVSPKRQVYFYYSVTINKKNKYHTRKAIVDIETGNEIVVGESIDY</sequence>
<evidence type="ECO:0000313" key="3">
    <source>
        <dbReference type="Proteomes" id="UP000181997"/>
    </source>
</evidence>
<gene>
    <name evidence="2" type="ORF">GA0061094_0487</name>
</gene>
<dbReference type="AlphaFoldDB" id="A0A0V8HKP1"/>
<feature type="signal peptide" evidence="1">
    <location>
        <begin position="1"/>
        <end position="20"/>
    </location>
</feature>
<feature type="chain" id="PRO_5039587647" evidence="1">
    <location>
        <begin position="21"/>
        <end position="145"/>
    </location>
</feature>
<proteinExistence type="predicted"/>
<keyword evidence="1" id="KW-0732">Signal</keyword>
<dbReference type="OrthoDB" id="2734296at2"/>
<reference evidence="3" key="1">
    <citation type="submission" date="2016-08" db="EMBL/GenBank/DDBJ databases">
        <authorList>
            <person name="Varghese N."/>
            <person name="Submissions Spin"/>
        </authorList>
    </citation>
    <scope>NUCLEOTIDE SEQUENCE [LARGE SCALE GENOMIC DNA]</scope>
    <source>
        <strain evidence="3">SGD-1123</strain>
    </source>
</reference>
<protein>
    <submittedName>
        <fullName evidence="2">Uncharacterized protein</fullName>
    </submittedName>
</protein>
<dbReference type="EMBL" id="FMAU01000001">
    <property type="protein sequence ID" value="SCB78618.1"/>
    <property type="molecule type" value="Genomic_DNA"/>
</dbReference>
<keyword evidence="3" id="KW-1185">Reference proteome</keyword>
<accession>A0A0V8HKP1</accession>
<dbReference type="RefSeq" id="WP_058297375.1">
    <property type="nucleotide sequence ID" value="NZ_FMAU01000001.1"/>
</dbReference>
<name>A0A0V8HKP1_9BACI</name>
<dbReference type="Proteomes" id="UP000181997">
    <property type="component" value="Unassembled WGS sequence"/>
</dbReference>